<dbReference type="eggNOG" id="KOG1366">
    <property type="taxonomic scope" value="Eukaryota"/>
</dbReference>
<dbReference type="Pfam" id="PF21406">
    <property type="entry name" value="C3_CUB1"/>
    <property type="match status" value="1"/>
</dbReference>
<sequence>MSNGVTIKLGVKPKGDNPGPTTYNGNDSVGSRQIQVTRYEEPPGSNFYKYTYENENKNDSHGGNFILKAIWDDSGKHIEIPLPDDKKVTSVEAYYWKHENGTSPPKKVLLIGVSTSDRTRYYKNVSGDQWVEKRIDAEALEQILDQQNCYSNDAVTLDLTKDAYTGGKPCCPEHKGSSSSSSRVTIQNVPVNHKHHDHVGSNSLTLTKYSITGQKLAAIKLESGDKKNKRKTITLSGPKFPISGPISISALYSDNSSKNPVLIYVESTGSPAVKGWYQKKSPSGSNTDGNEEWIKALKELGCTGFEACLGQNGVQREEVPAADLSDQVPDTESESKILLQGTPVAQMAEDAIDAERLKHLEGHTASNGESAASSPLDKDTQVAPDGQTAQQIQDQDSAENTSISASREVEKTVAGSSPGDPKQSYVSLGLSTSTQSVDYGCHGRGTPDQWIQVKALGEGVLFTCGPNGKGMVAISSLSSPEETEEERESRSADSDSDSSKVQGQEEKGEESSEEAGVGEQEEHLPEEEDLSTRLGEAGAQRLQRKQQSENSEKESQQNIRTEDQAGTPESRGPTGESGLGQPSIAHPGGEDDQGTGTTDSISDTARGSDDSGMGLIVGSLLGRLLGGLVVGLSKVDNQKISQGLVNLGRAGYDFTAEVGKDTLKAAAELIEPSPVPTYTPSPRPATTPPTPGSPQAPTGGTGKQVGKYCTECNCRSGGSGKCQPEKCTSNNCKCCKDRGGTYSSFNTFTSQGLMIILAFTGDGYLKTYSKYEHDRSKWVSGTPDTKKLHLTWADLKSPLDKAGDDKLNRLPGNDLTMVTTPLRMAPIGRPFATLT</sequence>
<feature type="compositionally biased region" description="Basic and acidic residues" evidence="1">
    <location>
        <begin position="546"/>
        <end position="563"/>
    </location>
</feature>
<dbReference type="InterPro" id="IPR049466">
    <property type="entry name" value="C3_CUB1"/>
</dbReference>
<keyword evidence="4" id="KW-1185">Reference proteome</keyword>
<feature type="compositionally biased region" description="Polar residues" evidence="1">
    <location>
        <begin position="387"/>
        <end position="405"/>
    </location>
</feature>
<organism evidence="3 4">
    <name type="scientific">Theileria equi strain WA</name>
    <dbReference type="NCBI Taxonomy" id="1537102"/>
    <lineage>
        <taxon>Eukaryota</taxon>
        <taxon>Sar</taxon>
        <taxon>Alveolata</taxon>
        <taxon>Apicomplexa</taxon>
        <taxon>Aconoidasida</taxon>
        <taxon>Piroplasmida</taxon>
        <taxon>Theileriidae</taxon>
        <taxon>Theileria</taxon>
    </lineage>
</organism>
<feature type="compositionally biased region" description="Polar residues" evidence="1">
    <location>
        <begin position="19"/>
        <end position="31"/>
    </location>
</feature>
<proteinExistence type="predicted"/>
<dbReference type="EMBL" id="CP001669">
    <property type="protein sequence ID" value="AFZ79776.1"/>
    <property type="molecule type" value="Genomic_DNA"/>
</dbReference>
<dbReference type="RefSeq" id="XP_004829442.1">
    <property type="nucleotide sequence ID" value="XM_004829385.1"/>
</dbReference>
<evidence type="ECO:0000259" key="2">
    <source>
        <dbReference type="Pfam" id="PF21406"/>
    </source>
</evidence>
<dbReference type="AlphaFoldDB" id="L0AXM9"/>
<feature type="region of interest" description="Disordered" evidence="1">
    <location>
        <begin position="463"/>
        <end position="611"/>
    </location>
</feature>
<dbReference type="STRING" id="1537102.L0AXM9"/>
<feature type="region of interest" description="Disordered" evidence="1">
    <location>
        <begin position="1"/>
        <end position="31"/>
    </location>
</feature>
<evidence type="ECO:0000313" key="3">
    <source>
        <dbReference type="EMBL" id="AFZ79776.1"/>
    </source>
</evidence>
<feature type="region of interest" description="Disordered" evidence="1">
    <location>
        <begin position="671"/>
        <end position="700"/>
    </location>
</feature>
<dbReference type="OrthoDB" id="6359008at2759"/>
<feature type="region of interest" description="Disordered" evidence="1">
    <location>
        <begin position="365"/>
        <end position="427"/>
    </location>
</feature>
<feature type="region of interest" description="Disordered" evidence="1">
    <location>
        <begin position="320"/>
        <end position="342"/>
    </location>
</feature>
<gene>
    <name evidence="3" type="ORF">BEWA_026250</name>
</gene>
<name>L0AXM9_THEEQ</name>
<protein>
    <recommendedName>
        <fullName evidence="2">Complement component 3 CUB domain-containing protein</fullName>
    </recommendedName>
</protein>
<accession>L0AXM9</accession>
<feature type="domain" description="Complement component 3 CUB" evidence="2">
    <location>
        <begin position="310"/>
        <end position="336"/>
    </location>
</feature>
<dbReference type="Gene3D" id="2.60.120.1540">
    <property type="match status" value="1"/>
</dbReference>
<dbReference type="VEuPathDB" id="PiroplasmaDB:BEWA_026250"/>
<dbReference type="GeneID" id="15803815"/>
<dbReference type="KEGG" id="beq:BEWA_026250"/>
<evidence type="ECO:0000256" key="1">
    <source>
        <dbReference type="SAM" id="MobiDB-lite"/>
    </source>
</evidence>
<evidence type="ECO:0000313" key="4">
    <source>
        <dbReference type="Proteomes" id="UP000031512"/>
    </source>
</evidence>
<reference evidence="3 4" key="1">
    <citation type="journal article" date="2012" name="BMC Genomics">
        <title>Comparative genomic analysis and phylogenetic position of Theileria equi.</title>
        <authorList>
            <person name="Kappmeyer L.S."/>
            <person name="Thiagarajan M."/>
            <person name="Herndon D.R."/>
            <person name="Ramsay J.D."/>
            <person name="Caler E."/>
            <person name="Djikeng A."/>
            <person name="Gillespie J.J."/>
            <person name="Lau A.O."/>
            <person name="Roalson E.H."/>
            <person name="Silva J.C."/>
            <person name="Silva M.G."/>
            <person name="Suarez C.E."/>
            <person name="Ueti M.W."/>
            <person name="Nene V.M."/>
            <person name="Mealey R.H."/>
            <person name="Knowles D.P."/>
            <person name="Brayton K.A."/>
        </authorList>
    </citation>
    <scope>NUCLEOTIDE SEQUENCE [LARGE SCALE GENOMIC DNA]</scope>
    <source>
        <strain evidence="3 4">WA</strain>
    </source>
</reference>
<feature type="compositionally biased region" description="Pro residues" evidence="1">
    <location>
        <begin position="673"/>
        <end position="694"/>
    </location>
</feature>
<dbReference type="Proteomes" id="UP000031512">
    <property type="component" value="Chromosome 1"/>
</dbReference>